<feature type="transmembrane region" description="Helical" evidence="1">
    <location>
        <begin position="21"/>
        <end position="43"/>
    </location>
</feature>
<keyword evidence="2" id="KW-0378">Hydrolase</keyword>
<reference evidence="2 3" key="1">
    <citation type="submission" date="2019-04" db="EMBL/GenBank/DDBJ databases">
        <title>Genome sequence of strain shin9-1.</title>
        <authorList>
            <person name="Gao J."/>
            <person name="Sun J."/>
        </authorList>
    </citation>
    <scope>NUCLEOTIDE SEQUENCE [LARGE SCALE GENOMIC DNA]</scope>
    <source>
        <strain evidence="3">shin9-1</strain>
    </source>
</reference>
<name>A0A4S8P191_9HYPH</name>
<dbReference type="OrthoDB" id="7848123at2"/>
<proteinExistence type="predicted"/>
<organism evidence="2 3">
    <name type="scientific">Peteryoungia ipomoeae</name>
    <dbReference type="NCBI Taxonomy" id="1210932"/>
    <lineage>
        <taxon>Bacteria</taxon>
        <taxon>Pseudomonadati</taxon>
        <taxon>Pseudomonadota</taxon>
        <taxon>Alphaproteobacteria</taxon>
        <taxon>Hyphomicrobiales</taxon>
        <taxon>Rhizobiaceae</taxon>
        <taxon>Peteryoungia</taxon>
    </lineage>
</organism>
<evidence type="ECO:0000313" key="2">
    <source>
        <dbReference type="EMBL" id="THV23793.1"/>
    </source>
</evidence>
<dbReference type="EMBL" id="STGV01000002">
    <property type="protein sequence ID" value="THV23793.1"/>
    <property type="molecule type" value="Genomic_DNA"/>
</dbReference>
<dbReference type="RefSeq" id="WP_136597888.1">
    <property type="nucleotide sequence ID" value="NZ_STGV01000002.1"/>
</dbReference>
<keyword evidence="3" id="KW-1185">Reference proteome</keyword>
<comment type="caution">
    <text evidence="2">The sequence shown here is derived from an EMBL/GenBank/DDBJ whole genome shotgun (WGS) entry which is preliminary data.</text>
</comment>
<accession>A0A4S8P191</accession>
<evidence type="ECO:0000256" key="1">
    <source>
        <dbReference type="SAM" id="Phobius"/>
    </source>
</evidence>
<keyword evidence="1" id="KW-0812">Transmembrane</keyword>
<sequence>MGSASHLGYWADRKGKTPNRLPRGVFFGLVGLLAFTAAAIVFGQTTGLGVVKQQLGAPVAMRDLMIARSTSDFVVVTDLATGREIASYGPQAGGFVRGSLRAFERMRQVAKVPFDTPYRLIKWEAGAVSLSDIGTGERIYLDAFGPDNVAAFAALLGSQGGESQ</sequence>
<dbReference type="AlphaFoldDB" id="A0A4S8P191"/>
<dbReference type="InterPro" id="IPR017495">
    <property type="entry name" value="PuhC"/>
</dbReference>
<keyword evidence="1" id="KW-1133">Transmembrane helix</keyword>
<dbReference type="GO" id="GO:0016787">
    <property type="term" value="F:hydrolase activity"/>
    <property type="evidence" value="ECO:0007669"/>
    <property type="project" value="UniProtKB-KW"/>
</dbReference>
<dbReference type="NCBIfam" id="TIGR03054">
    <property type="entry name" value="photo_alph_chp1"/>
    <property type="match status" value="1"/>
</dbReference>
<evidence type="ECO:0000313" key="3">
    <source>
        <dbReference type="Proteomes" id="UP000308828"/>
    </source>
</evidence>
<dbReference type="Proteomes" id="UP000308828">
    <property type="component" value="Unassembled WGS sequence"/>
</dbReference>
<gene>
    <name evidence="2" type="ORF">FAA97_07340</name>
</gene>
<keyword evidence="1" id="KW-0472">Membrane</keyword>
<protein>
    <submittedName>
        <fullName evidence="2">Phosphonoacetaldehyde hydrolase</fullName>
    </submittedName>
</protein>